<accession>A0A6C0L3M0</accession>
<proteinExistence type="predicted"/>
<reference evidence="1" key="1">
    <citation type="journal article" date="2020" name="Nature">
        <title>Giant virus diversity and host interactions through global metagenomics.</title>
        <authorList>
            <person name="Schulz F."/>
            <person name="Roux S."/>
            <person name="Paez-Espino D."/>
            <person name="Jungbluth S."/>
            <person name="Walsh D.A."/>
            <person name="Denef V.J."/>
            <person name="McMahon K.D."/>
            <person name="Konstantinidis K.T."/>
            <person name="Eloe-Fadrosh E.A."/>
            <person name="Kyrpides N.C."/>
            <person name="Woyke T."/>
        </authorList>
    </citation>
    <scope>NUCLEOTIDE SEQUENCE</scope>
    <source>
        <strain evidence="1">GVMAG-S-ERX555907-94</strain>
    </source>
</reference>
<protein>
    <submittedName>
        <fullName evidence="1">Uncharacterized protein</fullName>
    </submittedName>
</protein>
<organism evidence="1">
    <name type="scientific">viral metagenome</name>
    <dbReference type="NCBI Taxonomy" id="1070528"/>
    <lineage>
        <taxon>unclassified sequences</taxon>
        <taxon>metagenomes</taxon>
        <taxon>organismal metagenomes</taxon>
    </lineage>
</organism>
<evidence type="ECO:0000313" key="1">
    <source>
        <dbReference type="EMBL" id="QHU23427.1"/>
    </source>
</evidence>
<dbReference type="EMBL" id="MN741029">
    <property type="protein sequence ID" value="QHU23427.1"/>
    <property type="molecule type" value="Genomic_DNA"/>
</dbReference>
<sequence>MGEYIVHILSHNNRIPCLYKEHRKHHVIDYPPSRFMRGKDELIEPTKKHYIVIGTVYYGIAYFLLPYNYYFIFLFQTSLYLFIINELHSHYHLKGSPLEKYGWFLKKRRLHHIHHIQTHKNFNLVFFTSDHMNDSYLESYNRNHSI</sequence>
<dbReference type="AlphaFoldDB" id="A0A6C0L3M0"/>
<name>A0A6C0L3M0_9ZZZZ</name>